<evidence type="ECO:0000256" key="1">
    <source>
        <dbReference type="ARBA" id="ARBA00004123"/>
    </source>
</evidence>
<reference evidence="4" key="2">
    <citation type="journal article" date="2023" name="Science">
        <title>Genomic signatures of disease resistance in endangered staghorn corals.</title>
        <authorList>
            <person name="Vollmer S.V."/>
            <person name="Selwyn J.D."/>
            <person name="Despard B.A."/>
            <person name="Roesel C.L."/>
        </authorList>
    </citation>
    <scope>NUCLEOTIDE SEQUENCE</scope>
    <source>
        <strain evidence="4">K2</strain>
    </source>
</reference>
<accession>A0AAD9QSN5</accession>
<dbReference type="PANTHER" id="PTHR16171">
    <property type="entry name" value="DNA REPAIR PROTEIN COMPLEMENTING XP-G CELLS-RELATED"/>
    <property type="match status" value="1"/>
</dbReference>
<organism evidence="4 5">
    <name type="scientific">Acropora cervicornis</name>
    <name type="common">Staghorn coral</name>
    <dbReference type="NCBI Taxonomy" id="6130"/>
    <lineage>
        <taxon>Eukaryota</taxon>
        <taxon>Metazoa</taxon>
        <taxon>Cnidaria</taxon>
        <taxon>Anthozoa</taxon>
        <taxon>Hexacorallia</taxon>
        <taxon>Scleractinia</taxon>
        <taxon>Astrocoeniina</taxon>
        <taxon>Acroporidae</taxon>
        <taxon>Acropora</taxon>
    </lineage>
</organism>
<comment type="subcellular location">
    <subcellularLocation>
        <location evidence="1">Nucleus</location>
    </subcellularLocation>
</comment>
<proteinExistence type="predicted"/>
<sequence length="558" mass="62876">MGLTHSFARARVENGSHAKVDVIQQDSDSNEEETFYETSSLGPSPDCSQKVEDFRCDNSTIETKPVLSTISTDDNVAEENKPRTDFVAENLELNICYSKTEAKTIEMKNVSSTCCVFGQSNSSKESCTGLQEASFAIQEKGNECTIEEKESSCDLQGISSNDVHATEREESGVEILECTPSQNVHLVHIEDEQSKKCCVASLPLLGEGLFVEEISQPESSRSFNSMHKIKSDTPLACVWQIDVDCFKPPKIRKRLPAKYVKSKDKVLIDQTSNNNTTDNTSSENLDSWNWLIASDIATQETMAARKVLDLRRWYCISRPQYKMSCGISSLVSCWNFLFSTLGAGSEKPLVQEEALTILGFKPPFGEIRFGPFTGNATLMRWFKQLNNHFRVRGQAYYLYKPKGKCRTVGLTGKEALLRLKEGLHNPRMAFIYHSYNHYFCPIGYDDSPNKAVDAYRSQVHKDEVETWILIGDSSCKQPSIHCKRWSDIDTDLNNELPFFLNIRKLHEGIKQLNTKKTGGNLHCIMAFEKSVFQGLSKKKASERVLLQKENDGSEEEGT</sequence>
<evidence type="ECO:0000256" key="3">
    <source>
        <dbReference type="SAM" id="MobiDB-lite"/>
    </source>
</evidence>
<keyword evidence="2" id="KW-0539">Nucleus</keyword>
<dbReference type="EMBL" id="JARQWQ010000016">
    <property type="protein sequence ID" value="KAK2566812.1"/>
    <property type="molecule type" value="Genomic_DNA"/>
</dbReference>
<protein>
    <submittedName>
        <fullName evidence="4">Basic immunoglobulin-like variable motif-containing protein</fullName>
    </submittedName>
</protein>
<evidence type="ECO:0000313" key="5">
    <source>
        <dbReference type="Proteomes" id="UP001249851"/>
    </source>
</evidence>
<evidence type="ECO:0000313" key="4">
    <source>
        <dbReference type="EMBL" id="KAK2566812.1"/>
    </source>
</evidence>
<dbReference type="PANTHER" id="PTHR16171:SF12">
    <property type="entry name" value="BASIC IMMUNOGLOBULIN-LIKE VARIABLE MOTIF-CONTAINING PROTEIN"/>
    <property type="match status" value="1"/>
</dbReference>
<gene>
    <name evidence="4" type="ORF">P5673_009494</name>
</gene>
<evidence type="ECO:0000256" key="2">
    <source>
        <dbReference type="ARBA" id="ARBA00023242"/>
    </source>
</evidence>
<feature type="region of interest" description="Disordered" evidence="3">
    <location>
        <begin position="24"/>
        <end position="47"/>
    </location>
</feature>
<reference evidence="4" key="1">
    <citation type="journal article" date="2023" name="G3 (Bethesda)">
        <title>Whole genome assembly and annotation of the endangered Caribbean coral Acropora cervicornis.</title>
        <authorList>
            <person name="Selwyn J.D."/>
            <person name="Vollmer S.V."/>
        </authorList>
    </citation>
    <scope>NUCLEOTIDE SEQUENCE</scope>
    <source>
        <strain evidence="4">K2</strain>
    </source>
</reference>
<dbReference type="AlphaFoldDB" id="A0AAD9QSN5"/>
<name>A0AAD9QSN5_ACRCE</name>
<dbReference type="Proteomes" id="UP001249851">
    <property type="component" value="Unassembled WGS sequence"/>
</dbReference>
<keyword evidence="5" id="KW-1185">Reference proteome</keyword>
<comment type="caution">
    <text evidence="4">The sequence shown here is derived from an EMBL/GenBank/DDBJ whole genome shotgun (WGS) entry which is preliminary data.</text>
</comment>
<dbReference type="GO" id="GO:0005634">
    <property type="term" value="C:nucleus"/>
    <property type="evidence" value="ECO:0007669"/>
    <property type="project" value="UniProtKB-SubCell"/>
</dbReference>